<dbReference type="Gene3D" id="3.30.160.880">
    <property type="entry name" value="Cell division protein ZapA protomer, N-terminal domain"/>
    <property type="match status" value="1"/>
</dbReference>
<comment type="subcellular location">
    <subcellularLocation>
        <location evidence="1">Cytoplasm</location>
    </subcellularLocation>
</comment>
<dbReference type="PANTHER" id="PTHR34981">
    <property type="entry name" value="CELL DIVISION PROTEIN ZAPA"/>
    <property type="match status" value="1"/>
</dbReference>
<organism evidence="10 11">
    <name type="scientific">Methyloligella halotolerans</name>
    <dbReference type="NCBI Taxonomy" id="1177755"/>
    <lineage>
        <taxon>Bacteria</taxon>
        <taxon>Pseudomonadati</taxon>
        <taxon>Pseudomonadota</taxon>
        <taxon>Alphaproteobacteria</taxon>
        <taxon>Hyphomicrobiales</taxon>
        <taxon>Hyphomicrobiaceae</taxon>
        <taxon>Methyloligella</taxon>
    </lineage>
</organism>
<keyword evidence="11" id="KW-1185">Reference proteome</keyword>
<evidence type="ECO:0000256" key="7">
    <source>
        <dbReference type="ARBA" id="ARBA00024910"/>
    </source>
</evidence>
<comment type="caution">
    <text evidence="10">The sequence shown here is derived from an EMBL/GenBank/DDBJ whole genome shotgun (WGS) entry which is preliminary data.</text>
</comment>
<dbReference type="SUPFAM" id="SSF102829">
    <property type="entry name" value="Cell division protein ZapA-like"/>
    <property type="match status" value="1"/>
</dbReference>
<dbReference type="InterPro" id="IPR036192">
    <property type="entry name" value="Cell_div_ZapA-like_sf"/>
</dbReference>
<gene>
    <name evidence="10" type="ORF">A7A08_01592</name>
</gene>
<dbReference type="AlphaFoldDB" id="A0A1E2RZM9"/>
<dbReference type="EMBL" id="MASI01000003">
    <property type="protein sequence ID" value="ODA67558.1"/>
    <property type="molecule type" value="Genomic_DNA"/>
</dbReference>
<evidence type="ECO:0000313" key="11">
    <source>
        <dbReference type="Proteomes" id="UP000095087"/>
    </source>
</evidence>
<dbReference type="GO" id="GO:0032153">
    <property type="term" value="C:cell division site"/>
    <property type="evidence" value="ECO:0007669"/>
    <property type="project" value="TreeGrafter"/>
</dbReference>
<comment type="function">
    <text evidence="7">Activator of cell division through the inhibition of FtsZ GTPase activity, therefore promoting FtsZ assembly into bundles of protofilaments necessary for the formation of the division Z ring. It is recruited early at mid-cell but it is not essential for cell division.</text>
</comment>
<evidence type="ECO:0000256" key="9">
    <source>
        <dbReference type="ARBA" id="ARBA00033158"/>
    </source>
</evidence>
<dbReference type="InterPro" id="IPR007838">
    <property type="entry name" value="Cell_div_ZapA-like"/>
</dbReference>
<dbReference type="STRING" id="1177755.A7A08_01592"/>
<evidence type="ECO:0000256" key="4">
    <source>
        <dbReference type="ARBA" id="ARBA00022618"/>
    </source>
</evidence>
<dbReference type="GO" id="GO:0000921">
    <property type="term" value="P:septin ring assembly"/>
    <property type="evidence" value="ECO:0007669"/>
    <property type="project" value="TreeGrafter"/>
</dbReference>
<protein>
    <recommendedName>
        <fullName evidence="2">Cell division protein ZapA</fullName>
    </recommendedName>
    <alternativeName>
        <fullName evidence="9">Z ring-associated protein ZapA</fullName>
    </alternativeName>
</protein>
<dbReference type="PANTHER" id="PTHR34981:SF1">
    <property type="entry name" value="CELL DIVISION PROTEIN ZAPA"/>
    <property type="match status" value="1"/>
</dbReference>
<accession>A0A1E2RZM9</accession>
<keyword evidence="5" id="KW-0717">Septation</keyword>
<dbReference type="GO" id="GO:0030428">
    <property type="term" value="C:cell septum"/>
    <property type="evidence" value="ECO:0007669"/>
    <property type="project" value="TreeGrafter"/>
</dbReference>
<reference evidence="10 11" key="1">
    <citation type="submission" date="2016-07" db="EMBL/GenBank/DDBJ databases">
        <title>Draft genome sequence of Methyloligella halotolerans C2T (VKM B-2706T=CCUG 61687T=DSM 25045T), a halotolerant polyhydroxybutyrate accumulating methylotroph.</title>
        <authorList>
            <person name="Vasilenko O.V."/>
            <person name="Doronina N.V."/>
            <person name="Poroshina M.N."/>
            <person name="Tarlachkov S.V."/>
            <person name="Trotsenko Y.A."/>
        </authorList>
    </citation>
    <scope>NUCLEOTIDE SEQUENCE [LARGE SCALE GENOMIC DNA]</scope>
    <source>
        <strain evidence="10 11">VKM B-2706</strain>
    </source>
</reference>
<dbReference type="GO" id="GO:0043093">
    <property type="term" value="P:FtsZ-dependent cytokinesis"/>
    <property type="evidence" value="ECO:0007669"/>
    <property type="project" value="TreeGrafter"/>
</dbReference>
<sequence length="131" mass="14646">MERLKLRVMGQVSVTLNGRTYRLECNNGEEAHLIELSEHLASHVESLKRKLGQIGDDRLILMAALMVTDEFWEMRRVANEFKAELSEVLSGADPEDVTAREADREVAAAIGAAAERLESLKDRLGARKNGR</sequence>
<dbReference type="GO" id="GO:0005829">
    <property type="term" value="C:cytosol"/>
    <property type="evidence" value="ECO:0007669"/>
    <property type="project" value="TreeGrafter"/>
</dbReference>
<proteinExistence type="predicted"/>
<dbReference type="Pfam" id="PF05164">
    <property type="entry name" value="ZapA"/>
    <property type="match status" value="1"/>
</dbReference>
<dbReference type="Proteomes" id="UP000095087">
    <property type="component" value="Unassembled WGS sequence"/>
</dbReference>
<evidence type="ECO:0000256" key="5">
    <source>
        <dbReference type="ARBA" id="ARBA00023210"/>
    </source>
</evidence>
<evidence type="ECO:0000256" key="3">
    <source>
        <dbReference type="ARBA" id="ARBA00022490"/>
    </source>
</evidence>
<evidence type="ECO:0000256" key="8">
    <source>
        <dbReference type="ARBA" id="ARBA00026068"/>
    </source>
</evidence>
<keyword evidence="6" id="KW-0131">Cell cycle</keyword>
<evidence type="ECO:0000256" key="1">
    <source>
        <dbReference type="ARBA" id="ARBA00004496"/>
    </source>
</evidence>
<keyword evidence="3" id="KW-0963">Cytoplasm</keyword>
<dbReference type="InterPro" id="IPR042233">
    <property type="entry name" value="Cell_div_ZapA_N"/>
</dbReference>
<name>A0A1E2RZM9_9HYPH</name>
<evidence type="ECO:0000256" key="6">
    <source>
        <dbReference type="ARBA" id="ARBA00023306"/>
    </source>
</evidence>
<comment type="subunit">
    <text evidence="8">Homodimer. Interacts with FtsZ.</text>
</comment>
<dbReference type="GO" id="GO:0000917">
    <property type="term" value="P:division septum assembly"/>
    <property type="evidence" value="ECO:0007669"/>
    <property type="project" value="UniProtKB-KW"/>
</dbReference>
<evidence type="ECO:0000313" key="10">
    <source>
        <dbReference type="EMBL" id="ODA67558.1"/>
    </source>
</evidence>
<keyword evidence="4 10" id="KW-0132">Cell division</keyword>
<evidence type="ECO:0000256" key="2">
    <source>
        <dbReference type="ARBA" id="ARBA00015195"/>
    </source>
</evidence>